<proteinExistence type="predicted"/>
<keyword evidence="2" id="KW-1185">Reference proteome</keyword>
<evidence type="ECO:0000313" key="1">
    <source>
        <dbReference type="EMBL" id="CAF0693567.1"/>
    </source>
</evidence>
<organism evidence="1 2">
    <name type="scientific">Candidatus Methylacidithermus pantelleriae</name>
    <dbReference type="NCBI Taxonomy" id="2744239"/>
    <lineage>
        <taxon>Bacteria</taxon>
        <taxon>Pseudomonadati</taxon>
        <taxon>Verrucomicrobiota</taxon>
        <taxon>Methylacidiphilae</taxon>
        <taxon>Methylacidiphilales</taxon>
        <taxon>Methylacidiphilaceae</taxon>
        <taxon>Candidatus Methylacidithermus</taxon>
    </lineage>
</organism>
<gene>
    <name evidence="1" type="ORF">MPNT_140045</name>
</gene>
<sequence length="165" mass="18388">MQPRLSPPEASPGEILTHSEATRRGLNRAFCQLKSFLEVRSVNPWPGRRPESALPSRSFLAYRLTPRLRSQSISKGFDGGNFLNPSSLLSYPGKRDFSLKAHLSAECFAKYVKKETNDSKKMALLPLVSRGPKGIEHVGRTKPFIRSATVTYLQTVSKLSENTPD</sequence>
<dbReference type="EMBL" id="CAJNOB010000006">
    <property type="protein sequence ID" value="CAF0693567.1"/>
    <property type="molecule type" value="Genomic_DNA"/>
</dbReference>
<dbReference type="Proteomes" id="UP000663859">
    <property type="component" value="Unassembled WGS sequence"/>
</dbReference>
<accession>A0A8J2BKK6</accession>
<evidence type="ECO:0000313" key="2">
    <source>
        <dbReference type="Proteomes" id="UP000663859"/>
    </source>
</evidence>
<protein>
    <submittedName>
        <fullName evidence="1">Uncharacterized protein</fullName>
    </submittedName>
</protein>
<dbReference type="AlphaFoldDB" id="A0A8J2BKK6"/>
<name>A0A8J2BKK6_9BACT</name>
<comment type="caution">
    <text evidence="1">The sequence shown here is derived from an EMBL/GenBank/DDBJ whole genome shotgun (WGS) entry which is preliminary data.</text>
</comment>
<reference evidence="1" key="1">
    <citation type="submission" date="2021-02" db="EMBL/GenBank/DDBJ databases">
        <authorList>
            <person name="Cremers G."/>
            <person name="Picone N."/>
        </authorList>
    </citation>
    <scope>NUCLEOTIDE SEQUENCE</scope>
    <source>
        <strain evidence="1">PQ17</strain>
    </source>
</reference>